<gene>
    <name evidence="1" type="ORF">GCM10023318_05990</name>
</gene>
<accession>A0ABP9JVQ8</accession>
<comment type="caution">
    <text evidence="1">The sequence shown here is derived from an EMBL/GenBank/DDBJ whole genome shotgun (WGS) entry which is preliminary data.</text>
</comment>
<evidence type="ECO:0000313" key="2">
    <source>
        <dbReference type="Proteomes" id="UP001500603"/>
    </source>
</evidence>
<keyword evidence="2" id="KW-1185">Reference proteome</keyword>
<reference evidence="2" key="1">
    <citation type="journal article" date="2019" name="Int. J. Syst. Evol. Microbiol.">
        <title>The Global Catalogue of Microorganisms (GCM) 10K type strain sequencing project: providing services to taxonomists for standard genome sequencing and annotation.</title>
        <authorList>
            <consortium name="The Broad Institute Genomics Platform"/>
            <consortium name="The Broad Institute Genome Sequencing Center for Infectious Disease"/>
            <person name="Wu L."/>
            <person name="Ma J."/>
        </authorList>
    </citation>
    <scope>NUCLEOTIDE SEQUENCE [LARGE SCALE GENOMIC DNA]</scope>
    <source>
        <strain evidence="2">JCM 18298</strain>
    </source>
</reference>
<sequence>MRTRRAPVAEGDREVDVVVRGEGGVDLAEFDAETAQLDLEVGAADVLDDQRFHARPGRGACGVSDHTLRRGAYGVPRASPAHDVAGAVHPRPRHVRIGDEAFGGQARPCVIAASQLDARQIQLTRDTHRNRTQFGVQDQRLHATNRRTDGDRLTDGQRIADIGHDGGLGGPVTIVEVPLFTGITQRHSPFRDQLGRACLTTGDHDTQGVQAARVEGRQRGGRDERVRDPLGADQFRQFLAAVDARRHHDQRATRADRQQQLQHRGVEAGRGEMQCARIGIELVALDLFGTEVGEPGVGDHNTLGDAGRAGGVDDIGGVVGTGRRDPLGVGDRAAVEGVAREVFEHQPAGRFRQVRAHRGDGESEGGAGVGDHVRDAVGRVVRVDRNERGTGLGDRPFREVRIRRARYGHRDQVVGADAFGDQQARQAVRALIQLAIRQSCPLEHHRGCGGVDRDGVGEQFRQGPRGHGRTAGARGEVGVFGRVEDIDRADRRTRIGRDGLQHALPAHRDLGRGVLVEQFRGVGERQTHTGSTGFALVGERELEVEARDTLVEIQRRDGESRQFQAGALQVLERQHHLEQRVTRL</sequence>
<dbReference type="Proteomes" id="UP001500603">
    <property type="component" value="Unassembled WGS sequence"/>
</dbReference>
<dbReference type="EMBL" id="BAABJM010000001">
    <property type="protein sequence ID" value="GAA5043872.1"/>
    <property type="molecule type" value="Genomic_DNA"/>
</dbReference>
<organism evidence="1 2">
    <name type="scientific">Nocardia callitridis</name>
    <dbReference type="NCBI Taxonomy" id="648753"/>
    <lineage>
        <taxon>Bacteria</taxon>
        <taxon>Bacillati</taxon>
        <taxon>Actinomycetota</taxon>
        <taxon>Actinomycetes</taxon>
        <taxon>Mycobacteriales</taxon>
        <taxon>Nocardiaceae</taxon>
        <taxon>Nocardia</taxon>
    </lineage>
</organism>
<protein>
    <submittedName>
        <fullName evidence="1">Uncharacterized protein</fullName>
    </submittedName>
</protein>
<name>A0ABP9JVQ8_9NOCA</name>
<proteinExistence type="predicted"/>
<evidence type="ECO:0000313" key="1">
    <source>
        <dbReference type="EMBL" id="GAA5043872.1"/>
    </source>
</evidence>